<reference evidence="2" key="2">
    <citation type="journal article" date="2007" name="Science">
        <title>Draft genome sequence of the sexually transmitted pathogen Trichomonas vaginalis.</title>
        <authorList>
            <person name="Carlton J.M."/>
            <person name="Hirt R.P."/>
            <person name="Silva J.C."/>
            <person name="Delcher A.L."/>
            <person name="Schatz M."/>
            <person name="Zhao Q."/>
            <person name="Wortman J.R."/>
            <person name="Bidwell S.L."/>
            <person name="Alsmark U.C.M."/>
            <person name="Besteiro S."/>
            <person name="Sicheritz-Ponten T."/>
            <person name="Noel C.J."/>
            <person name="Dacks J.B."/>
            <person name="Foster P.G."/>
            <person name="Simillion C."/>
            <person name="Van de Peer Y."/>
            <person name="Miranda-Saavedra D."/>
            <person name="Barton G.J."/>
            <person name="Westrop G.D."/>
            <person name="Mueller S."/>
            <person name="Dessi D."/>
            <person name="Fiori P.L."/>
            <person name="Ren Q."/>
            <person name="Paulsen I."/>
            <person name="Zhang H."/>
            <person name="Bastida-Corcuera F.D."/>
            <person name="Simoes-Barbosa A."/>
            <person name="Brown M.T."/>
            <person name="Hayes R.D."/>
            <person name="Mukherjee M."/>
            <person name="Okumura C.Y."/>
            <person name="Schneider R."/>
            <person name="Smith A.J."/>
            <person name="Vanacova S."/>
            <person name="Villalvazo M."/>
            <person name="Haas B.J."/>
            <person name="Pertea M."/>
            <person name="Feldblyum T.V."/>
            <person name="Utterback T.R."/>
            <person name="Shu C.L."/>
            <person name="Osoegawa K."/>
            <person name="de Jong P.J."/>
            <person name="Hrdy I."/>
            <person name="Horvathova L."/>
            <person name="Zubacova Z."/>
            <person name="Dolezal P."/>
            <person name="Malik S.B."/>
            <person name="Logsdon J.M. Jr."/>
            <person name="Henze K."/>
            <person name="Gupta A."/>
            <person name="Wang C.C."/>
            <person name="Dunne R.L."/>
            <person name="Upcroft J.A."/>
            <person name="Upcroft P."/>
            <person name="White O."/>
            <person name="Salzberg S.L."/>
            <person name="Tang P."/>
            <person name="Chiu C.-H."/>
            <person name="Lee Y.-S."/>
            <person name="Embley T.M."/>
            <person name="Coombs G.H."/>
            <person name="Mottram J.C."/>
            <person name="Tachezy J."/>
            <person name="Fraser-Liggett C.M."/>
            <person name="Johnson P.J."/>
        </authorList>
    </citation>
    <scope>NUCLEOTIDE SEQUENCE [LARGE SCALE GENOMIC DNA]</scope>
    <source>
        <strain evidence="2">G3</strain>
    </source>
</reference>
<reference evidence="2" key="1">
    <citation type="submission" date="2006-10" db="EMBL/GenBank/DDBJ databases">
        <authorList>
            <person name="Amadeo P."/>
            <person name="Zhao Q."/>
            <person name="Wortman J."/>
            <person name="Fraser-Liggett C."/>
            <person name="Carlton J."/>
        </authorList>
    </citation>
    <scope>NUCLEOTIDE SEQUENCE</scope>
    <source>
        <strain evidence="2">G3</strain>
    </source>
</reference>
<dbReference type="SMR" id="A2F7V9"/>
<dbReference type="SUPFAM" id="SSF54236">
    <property type="entry name" value="Ubiquitin-like"/>
    <property type="match status" value="1"/>
</dbReference>
<evidence type="ECO:0000313" key="2">
    <source>
        <dbReference type="EMBL" id="EAX99001.1"/>
    </source>
</evidence>
<dbReference type="EMBL" id="DS113654">
    <property type="protein sequence ID" value="EAX99001.1"/>
    <property type="molecule type" value="Genomic_DNA"/>
</dbReference>
<dbReference type="Proteomes" id="UP000001542">
    <property type="component" value="Unassembled WGS sequence"/>
</dbReference>
<dbReference type="InParanoid" id="A2F7V9"/>
<dbReference type="InterPro" id="IPR001012">
    <property type="entry name" value="UBX_dom"/>
</dbReference>
<keyword evidence="3" id="KW-1185">Reference proteome</keyword>
<sequence length="300" mass="34469">MIEEKETLILDDFEVGSQIVEEEPSYSMLVSIENFPQEQQLFWNSIYVEPVIKNNFVVVRMNFAENRDQITKFGEIHPIESIPSLYYFAPNSNHTVTKVWNNYPQPKTFKSFFNMEANTKNASDASKPGNAPVSHINEAISVIKENQNTFVRLSIQYKDQTIKEQFNKSAKLQELFNLVNTKFGPNHQITIFPNNNLVPNDPNMTFEEAGLFPSAKLVIKDNGEQNFQTTFDLPQYSIPPANDQSELLAANERGDFIDIVPQPTKCCSVSGLFIKIFSFFDPWTEFEEKEDFFEVKACNN</sequence>
<dbReference type="GO" id="GO:0043130">
    <property type="term" value="F:ubiquitin binding"/>
    <property type="evidence" value="ECO:0000318"/>
    <property type="project" value="GO_Central"/>
</dbReference>
<dbReference type="VEuPathDB" id="TrichDB:TVAG_107890"/>
<evidence type="ECO:0000259" key="1">
    <source>
        <dbReference type="Pfam" id="PF00789"/>
    </source>
</evidence>
<name>A2F7V9_TRIV3</name>
<organism evidence="2 3">
    <name type="scientific">Trichomonas vaginalis (strain ATCC PRA-98 / G3)</name>
    <dbReference type="NCBI Taxonomy" id="412133"/>
    <lineage>
        <taxon>Eukaryota</taxon>
        <taxon>Metamonada</taxon>
        <taxon>Parabasalia</taxon>
        <taxon>Trichomonadida</taxon>
        <taxon>Trichomonadidae</taxon>
        <taxon>Trichomonas</taxon>
    </lineage>
</organism>
<dbReference type="Gene3D" id="3.10.20.90">
    <property type="entry name" value="Phosphatidylinositol 3-kinase Catalytic Subunit, Chain A, domain 1"/>
    <property type="match status" value="1"/>
</dbReference>
<evidence type="ECO:0000313" key="3">
    <source>
        <dbReference type="Proteomes" id="UP000001542"/>
    </source>
</evidence>
<dbReference type="RefSeq" id="XP_001311931.1">
    <property type="nucleotide sequence ID" value="XM_001311930.1"/>
</dbReference>
<dbReference type="AlphaFoldDB" id="A2F7V9"/>
<dbReference type="KEGG" id="tva:4756804"/>
<proteinExistence type="predicted"/>
<gene>
    <name evidence="2" type="ORF">TVAG_107890</name>
</gene>
<dbReference type="VEuPathDB" id="TrichDB:TVAGG3_1022700"/>
<protein>
    <submittedName>
        <fullName evidence="2">UBX domain containing protein</fullName>
    </submittedName>
</protein>
<dbReference type="Pfam" id="PF00789">
    <property type="entry name" value="UBX"/>
    <property type="match status" value="1"/>
</dbReference>
<accession>A2F7V9</accession>
<dbReference type="CDD" id="cd01767">
    <property type="entry name" value="UBX"/>
    <property type="match status" value="1"/>
</dbReference>
<dbReference type="InterPro" id="IPR029071">
    <property type="entry name" value="Ubiquitin-like_domsf"/>
</dbReference>
<feature type="domain" description="UBX" evidence="1">
    <location>
        <begin position="151"/>
        <end position="220"/>
    </location>
</feature>